<sequence length="286" mass="29817">MSAKLKIGTRGSALALAQAALAAEALRAKGVESELVVVRTRGDVDLHSSLAEIGRGAFTDIFSEMIARGELDIAVHSAKDLPTDAAHDGFFCLPRADARDALLVRSGSVLPPCGEALREGAGKASFRIGTGSPRRAAAVLQLYPQAQVLPVRGNVDTRLKKLRAGEFDALVLAMAGLQRLGLPQKGQGIGVLPLSPKQCVPAACQGIIAVEGDAGALIDDEKAHRAARIERACQRALGGGCTGGAGAYFDGRSLFAQIDGRIAYTEYEGEESIARLLSLLGEGRHG</sequence>
<keyword evidence="5" id="KW-0627">Porphyrin biosynthesis</keyword>
<evidence type="ECO:0000313" key="10">
    <source>
        <dbReference type="EMBL" id="HIX50625.1"/>
    </source>
</evidence>
<dbReference type="Pfam" id="PF01379">
    <property type="entry name" value="Porphobil_deam"/>
    <property type="match status" value="1"/>
</dbReference>
<dbReference type="PIRSF" id="PIRSF001438">
    <property type="entry name" value="4pyrrol_synth_OHMeBilane_synth"/>
    <property type="match status" value="1"/>
</dbReference>
<evidence type="ECO:0000256" key="2">
    <source>
        <dbReference type="ARBA" id="ARBA00005638"/>
    </source>
</evidence>
<evidence type="ECO:0000256" key="4">
    <source>
        <dbReference type="ARBA" id="ARBA00022679"/>
    </source>
</evidence>
<comment type="catalytic activity">
    <reaction evidence="6">
        <text>4 porphobilinogen + H2O = hydroxymethylbilane + 4 NH4(+)</text>
        <dbReference type="Rhea" id="RHEA:13185"/>
        <dbReference type="ChEBI" id="CHEBI:15377"/>
        <dbReference type="ChEBI" id="CHEBI:28938"/>
        <dbReference type="ChEBI" id="CHEBI:57845"/>
        <dbReference type="ChEBI" id="CHEBI:58126"/>
        <dbReference type="EC" id="2.5.1.61"/>
    </reaction>
</comment>
<dbReference type="EMBL" id="DXEW01000025">
    <property type="protein sequence ID" value="HIX50625.1"/>
    <property type="molecule type" value="Genomic_DNA"/>
</dbReference>
<dbReference type="PRINTS" id="PR00151">
    <property type="entry name" value="PORPHBDMNASE"/>
</dbReference>
<dbReference type="PANTHER" id="PTHR11557">
    <property type="entry name" value="PORPHOBILINOGEN DEAMINASE"/>
    <property type="match status" value="1"/>
</dbReference>
<protein>
    <recommendedName>
        <fullName evidence="3 7">Hydroxymethylbilane synthase</fullName>
        <ecNumber evidence="3 7">2.5.1.61</ecNumber>
    </recommendedName>
</protein>
<dbReference type="GO" id="GO:0004418">
    <property type="term" value="F:hydroxymethylbilane synthase activity"/>
    <property type="evidence" value="ECO:0007669"/>
    <property type="project" value="UniProtKB-UniRule"/>
</dbReference>
<dbReference type="PANTHER" id="PTHR11557:SF0">
    <property type="entry name" value="PORPHOBILINOGEN DEAMINASE"/>
    <property type="match status" value="1"/>
</dbReference>
<dbReference type="GO" id="GO:0005737">
    <property type="term" value="C:cytoplasm"/>
    <property type="evidence" value="ECO:0007669"/>
    <property type="project" value="UniProtKB-UniRule"/>
</dbReference>
<name>A0A9D1W1M6_9FIRM</name>
<dbReference type="EC" id="2.5.1.61" evidence="3 7"/>
<dbReference type="AlphaFoldDB" id="A0A9D1W1M6"/>
<reference evidence="10" key="2">
    <citation type="submission" date="2021-04" db="EMBL/GenBank/DDBJ databases">
        <authorList>
            <person name="Gilroy R."/>
        </authorList>
    </citation>
    <scope>NUCLEOTIDE SEQUENCE</scope>
    <source>
        <strain evidence="10">2189</strain>
    </source>
</reference>
<proteinExistence type="inferred from homology"/>
<evidence type="ECO:0000256" key="5">
    <source>
        <dbReference type="ARBA" id="ARBA00023244"/>
    </source>
</evidence>
<feature type="chain" id="PRO_5039083680" description="Hydroxymethylbilane synthase" evidence="8">
    <location>
        <begin position="23"/>
        <end position="286"/>
    </location>
</feature>
<comment type="caution">
    <text evidence="10">The sequence shown here is derived from an EMBL/GenBank/DDBJ whole genome shotgun (WGS) entry which is preliminary data.</text>
</comment>
<comment type="function">
    <text evidence="1">Tetrapolymerization of the monopyrrole PBG into the hydroxymethylbilane pre-uroporphyrinogen in several discrete steps.</text>
</comment>
<evidence type="ECO:0000256" key="1">
    <source>
        <dbReference type="ARBA" id="ARBA00002869"/>
    </source>
</evidence>
<gene>
    <name evidence="10" type="primary">hemC</name>
    <name evidence="10" type="ORF">H9851_05020</name>
</gene>
<evidence type="ECO:0000256" key="8">
    <source>
        <dbReference type="SAM" id="SignalP"/>
    </source>
</evidence>
<keyword evidence="8" id="KW-0732">Signal</keyword>
<comment type="similarity">
    <text evidence="2">Belongs to the HMBS family.</text>
</comment>
<dbReference type="InterPro" id="IPR022417">
    <property type="entry name" value="Porphobilin_deaminase_N"/>
</dbReference>
<dbReference type="InterPro" id="IPR000860">
    <property type="entry name" value="HemC"/>
</dbReference>
<dbReference type="GO" id="GO:0006783">
    <property type="term" value="P:heme biosynthetic process"/>
    <property type="evidence" value="ECO:0007669"/>
    <property type="project" value="TreeGrafter"/>
</dbReference>
<reference evidence="10" key="1">
    <citation type="journal article" date="2021" name="PeerJ">
        <title>Extensive microbial diversity within the chicken gut microbiome revealed by metagenomics and culture.</title>
        <authorList>
            <person name="Gilroy R."/>
            <person name="Ravi A."/>
            <person name="Getino M."/>
            <person name="Pursley I."/>
            <person name="Horton D.L."/>
            <person name="Alikhan N.F."/>
            <person name="Baker D."/>
            <person name="Gharbi K."/>
            <person name="Hall N."/>
            <person name="Watson M."/>
            <person name="Adriaenssens E.M."/>
            <person name="Foster-Nyarko E."/>
            <person name="Jarju S."/>
            <person name="Secka A."/>
            <person name="Antonio M."/>
            <person name="Oren A."/>
            <person name="Chaudhuri R.R."/>
            <person name="La Ragione R."/>
            <person name="Hildebrand F."/>
            <person name="Pallen M.J."/>
        </authorList>
    </citation>
    <scope>NUCLEOTIDE SEQUENCE</scope>
    <source>
        <strain evidence="10">2189</strain>
    </source>
</reference>
<evidence type="ECO:0000256" key="3">
    <source>
        <dbReference type="ARBA" id="ARBA00012655"/>
    </source>
</evidence>
<feature type="domain" description="Porphobilinogen deaminase N-terminal" evidence="9">
    <location>
        <begin position="5"/>
        <end position="213"/>
    </location>
</feature>
<keyword evidence="4 10" id="KW-0808">Transferase</keyword>
<evidence type="ECO:0000256" key="7">
    <source>
        <dbReference type="NCBIfam" id="TIGR00212"/>
    </source>
</evidence>
<dbReference type="NCBIfam" id="TIGR00212">
    <property type="entry name" value="hemC"/>
    <property type="match status" value="1"/>
</dbReference>
<dbReference type="Gene3D" id="3.40.190.10">
    <property type="entry name" value="Periplasmic binding protein-like II"/>
    <property type="match status" value="2"/>
</dbReference>
<dbReference type="SUPFAM" id="SSF53850">
    <property type="entry name" value="Periplasmic binding protein-like II"/>
    <property type="match status" value="1"/>
</dbReference>
<evidence type="ECO:0000259" key="9">
    <source>
        <dbReference type="Pfam" id="PF01379"/>
    </source>
</evidence>
<evidence type="ECO:0000256" key="6">
    <source>
        <dbReference type="ARBA" id="ARBA00048169"/>
    </source>
</evidence>
<feature type="signal peptide" evidence="8">
    <location>
        <begin position="1"/>
        <end position="22"/>
    </location>
</feature>
<accession>A0A9D1W1M6</accession>
<evidence type="ECO:0000313" key="11">
    <source>
        <dbReference type="Proteomes" id="UP000886847"/>
    </source>
</evidence>
<dbReference type="Proteomes" id="UP000886847">
    <property type="component" value="Unassembled WGS sequence"/>
</dbReference>
<organism evidence="10 11">
    <name type="scientific">Candidatus Borkfalkia faecavium</name>
    <dbReference type="NCBI Taxonomy" id="2838508"/>
    <lineage>
        <taxon>Bacteria</taxon>
        <taxon>Bacillati</taxon>
        <taxon>Bacillota</taxon>
        <taxon>Clostridia</taxon>
        <taxon>Christensenellales</taxon>
        <taxon>Christensenellaceae</taxon>
        <taxon>Candidatus Borkfalkia</taxon>
    </lineage>
</organism>